<evidence type="ECO:0000313" key="2">
    <source>
        <dbReference type="EMBL" id="AES67832.1"/>
    </source>
</evidence>
<dbReference type="HOGENOM" id="CLU_073454_0_0_1"/>
<dbReference type="EMBL" id="PSQE01000002">
    <property type="protein sequence ID" value="RHN76259.1"/>
    <property type="molecule type" value="Genomic_DNA"/>
</dbReference>
<feature type="compositionally biased region" description="Acidic residues" evidence="1">
    <location>
        <begin position="265"/>
        <end position="303"/>
    </location>
</feature>
<keyword evidence="5" id="KW-1185">Reference proteome</keyword>
<dbReference type="PANTHER" id="PTHR37733">
    <property type="entry name" value="SMAD/FHA DOMAIN-CONTAINING PROTEIN"/>
    <property type="match status" value="1"/>
</dbReference>
<feature type="compositionally biased region" description="Basic residues" evidence="1">
    <location>
        <begin position="205"/>
        <end position="214"/>
    </location>
</feature>
<dbReference type="Proteomes" id="UP000265566">
    <property type="component" value="Chromosome 2"/>
</dbReference>
<feature type="region of interest" description="Disordered" evidence="1">
    <location>
        <begin position="186"/>
        <end position="303"/>
    </location>
</feature>
<dbReference type="EMBL" id="CM001218">
    <property type="protein sequence ID" value="AES67832.1"/>
    <property type="molecule type" value="Genomic_DNA"/>
</dbReference>
<dbReference type="Proteomes" id="UP000002051">
    <property type="component" value="Chromosome 2"/>
</dbReference>
<protein>
    <submittedName>
        <fullName evidence="3">Putative transcription factor interactor and regulator FHA-SMAD family</fullName>
    </submittedName>
    <submittedName>
        <fullName evidence="2">SMAD/FHA domain protein, putative</fullName>
    </submittedName>
</protein>
<evidence type="ECO:0000256" key="1">
    <source>
        <dbReference type="SAM" id="MobiDB-lite"/>
    </source>
</evidence>
<reference evidence="3" key="5">
    <citation type="journal article" date="2018" name="Nat. Plants">
        <title>Whole-genome landscape of Medicago truncatula symbiotic genes.</title>
        <authorList>
            <person name="Pecrix Y."/>
            <person name="Gamas P."/>
            <person name="Carrere S."/>
        </authorList>
    </citation>
    <scope>NUCLEOTIDE SEQUENCE</scope>
    <source>
        <tissue evidence="3">Leaves</tissue>
    </source>
</reference>
<name>G7IS52_MEDTR</name>
<dbReference type="InterPro" id="IPR008984">
    <property type="entry name" value="SMAD_FHA_dom_sf"/>
</dbReference>
<feature type="compositionally biased region" description="Acidic residues" evidence="1">
    <location>
        <begin position="241"/>
        <end position="258"/>
    </location>
</feature>
<sequence length="303" mass="35411">MEFEGEDGSKFSLQSSDKALFGRGCGFNTKDHTVSRRHVSFQLNNESDSEPPKVSFQVIGRNPIWVLKNNDKTLKIFKKFEMGHLELGDRFCLSAKTPFWFNLNKSEDSESEIEFDQLDISQIDPIKEFGFLVMRHEFDQYPKGMIRNVENWEWFLEEPSKESEDEDDFEEKRKIKGKRKVFRDNEDDVWNGDSEDDKELVAKVGKGKKPRYSTRSKDNRGPNRDIKDSSNSKRKKATSVDENEEEEEDDDDDVDDETLGGFIVTDEEDEDEEQNNDDEEEEEEEEEEFEEEEEEDDDDAVAG</sequence>
<dbReference type="Gramene" id="rna12553">
    <property type="protein sequence ID" value="RHN76259.1"/>
    <property type="gene ID" value="gene12553"/>
</dbReference>
<reference evidence="2 5" key="1">
    <citation type="journal article" date="2011" name="Nature">
        <title>The Medicago genome provides insight into the evolution of rhizobial symbioses.</title>
        <authorList>
            <person name="Young N.D."/>
            <person name="Debelle F."/>
            <person name="Oldroyd G.E."/>
            <person name="Geurts R."/>
            <person name="Cannon S.B."/>
            <person name="Udvardi M.K."/>
            <person name="Benedito V.A."/>
            <person name="Mayer K.F."/>
            <person name="Gouzy J."/>
            <person name="Schoof H."/>
            <person name="Van de Peer Y."/>
            <person name="Proost S."/>
            <person name="Cook D.R."/>
            <person name="Meyers B.C."/>
            <person name="Spannagl M."/>
            <person name="Cheung F."/>
            <person name="De Mita S."/>
            <person name="Krishnakumar V."/>
            <person name="Gundlach H."/>
            <person name="Zhou S."/>
            <person name="Mudge J."/>
            <person name="Bharti A.K."/>
            <person name="Murray J.D."/>
            <person name="Naoumkina M.A."/>
            <person name="Rosen B."/>
            <person name="Silverstein K.A."/>
            <person name="Tang H."/>
            <person name="Rombauts S."/>
            <person name="Zhao P.X."/>
            <person name="Zhou P."/>
            <person name="Barbe V."/>
            <person name="Bardou P."/>
            <person name="Bechner M."/>
            <person name="Bellec A."/>
            <person name="Berger A."/>
            <person name="Berges H."/>
            <person name="Bidwell S."/>
            <person name="Bisseling T."/>
            <person name="Choisne N."/>
            <person name="Couloux A."/>
            <person name="Denny R."/>
            <person name="Deshpande S."/>
            <person name="Dai X."/>
            <person name="Doyle J.J."/>
            <person name="Dudez A.M."/>
            <person name="Farmer A.D."/>
            <person name="Fouteau S."/>
            <person name="Franken C."/>
            <person name="Gibelin C."/>
            <person name="Gish J."/>
            <person name="Goldstein S."/>
            <person name="Gonzalez A.J."/>
            <person name="Green P.J."/>
            <person name="Hallab A."/>
            <person name="Hartog M."/>
            <person name="Hua A."/>
            <person name="Humphray S.J."/>
            <person name="Jeong D.H."/>
            <person name="Jing Y."/>
            <person name="Jocker A."/>
            <person name="Kenton S.M."/>
            <person name="Kim D.J."/>
            <person name="Klee K."/>
            <person name="Lai H."/>
            <person name="Lang C."/>
            <person name="Lin S."/>
            <person name="Macmil S.L."/>
            <person name="Magdelenat G."/>
            <person name="Matthews L."/>
            <person name="McCorrison J."/>
            <person name="Monaghan E.L."/>
            <person name="Mun J.H."/>
            <person name="Najar F.Z."/>
            <person name="Nicholson C."/>
            <person name="Noirot C."/>
            <person name="O'Bleness M."/>
            <person name="Paule C.R."/>
            <person name="Poulain J."/>
            <person name="Prion F."/>
            <person name="Qin B."/>
            <person name="Qu C."/>
            <person name="Retzel E.F."/>
            <person name="Riddle C."/>
            <person name="Sallet E."/>
            <person name="Samain S."/>
            <person name="Samson N."/>
            <person name="Sanders I."/>
            <person name="Saurat O."/>
            <person name="Scarpelli C."/>
            <person name="Schiex T."/>
            <person name="Segurens B."/>
            <person name="Severin A.J."/>
            <person name="Sherrier D.J."/>
            <person name="Shi R."/>
            <person name="Sims S."/>
            <person name="Singer S.R."/>
            <person name="Sinharoy S."/>
            <person name="Sterck L."/>
            <person name="Viollet A."/>
            <person name="Wang B.B."/>
            <person name="Wang K."/>
            <person name="Wang M."/>
            <person name="Wang X."/>
            <person name="Warfsmann J."/>
            <person name="Weissenbach J."/>
            <person name="White D.D."/>
            <person name="White J.D."/>
            <person name="Wiley G.B."/>
            <person name="Wincker P."/>
            <person name="Xing Y."/>
            <person name="Yang L."/>
            <person name="Yao Z."/>
            <person name="Ying F."/>
            <person name="Zhai J."/>
            <person name="Zhou L."/>
            <person name="Zuber A."/>
            <person name="Denarie J."/>
            <person name="Dixon R.A."/>
            <person name="May G.D."/>
            <person name="Schwartz D.C."/>
            <person name="Rogers J."/>
            <person name="Quetier F."/>
            <person name="Town C.D."/>
            <person name="Roe B.A."/>
        </authorList>
    </citation>
    <scope>NUCLEOTIDE SEQUENCE [LARGE SCALE GENOMIC DNA]</scope>
    <source>
        <strain evidence="2">A17</strain>
        <strain evidence="4 5">cv. Jemalong A17</strain>
    </source>
</reference>
<dbReference type="KEGG" id="mtr:11420954"/>
<evidence type="ECO:0000313" key="3">
    <source>
        <dbReference type="EMBL" id="RHN76259.1"/>
    </source>
</evidence>
<dbReference type="OMA" id="MGHEFDS"/>
<reference evidence="6" key="4">
    <citation type="journal article" date="2018" name="Nat. Plants">
        <title>Whole-genome landscape of Medicago truncatula symbiotic genes.</title>
        <authorList>
            <person name="Pecrix Y."/>
            <person name="Staton S.E."/>
            <person name="Sallet E."/>
            <person name="Lelandais-Briere C."/>
            <person name="Moreau S."/>
            <person name="Carrere S."/>
            <person name="Blein T."/>
            <person name="Jardinaud M.F."/>
            <person name="Latrasse D."/>
            <person name="Zouine M."/>
            <person name="Zahm M."/>
            <person name="Kreplak J."/>
            <person name="Mayjonade B."/>
            <person name="Satge C."/>
            <person name="Perez M."/>
            <person name="Cauet S."/>
            <person name="Marande W."/>
            <person name="Chantry-Darmon C."/>
            <person name="Lopez-Roques C."/>
            <person name="Bouchez O."/>
            <person name="Berard A."/>
            <person name="Debelle F."/>
            <person name="Munos S."/>
            <person name="Bendahmane A."/>
            <person name="Berges H."/>
            <person name="Niebel A."/>
            <person name="Buitink J."/>
            <person name="Frugier F."/>
            <person name="Benhamed M."/>
            <person name="Crespi M."/>
            <person name="Gouzy J."/>
            <person name="Gamas P."/>
        </authorList>
    </citation>
    <scope>NUCLEOTIDE SEQUENCE [LARGE SCALE GENOMIC DNA]</scope>
    <source>
        <strain evidence="6">cv. Jemalong A17</strain>
    </source>
</reference>
<dbReference type="ExpressionAtlas" id="G7IS52">
    <property type="expression patterns" value="differential"/>
</dbReference>
<gene>
    <name evidence="4" type="primary">11420954</name>
    <name evidence="2" type="ordered locus">MTR_2g099820</name>
    <name evidence="3" type="ORF">MtrunA17_Chr2g0330081</name>
</gene>
<dbReference type="STRING" id="3880.G7IS52"/>
<feature type="compositionally biased region" description="Basic and acidic residues" evidence="1">
    <location>
        <begin position="215"/>
        <end position="231"/>
    </location>
</feature>
<proteinExistence type="predicted"/>
<reference evidence="2 5" key="2">
    <citation type="journal article" date="2014" name="BMC Genomics">
        <title>An improved genome release (version Mt4.0) for the model legume Medicago truncatula.</title>
        <authorList>
            <person name="Tang H."/>
            <person name="Krishnakumar V."/>
            <person name="Bidwell S."/>
            <person name="Rosen B."/>
            <person name="Chan A."/>
            <person name="Zhou S."/>
            <person name="Gentzbittel L."/>
            <person name="Childs K.L."/>
            <person name="Yandell M."/>
            <person name="Gundlach H."/>
            <person name="Mayer K.F."/>
            <person name="Schwartz D.C."/>
            <person name="Town C.D."/>
        </authorList>
    </citation>
    <scope>GENOME REANNOTATION</scope>
    <source>
        <strain evidence="4 5">cv. Jemalong A17</strain>
    </source>
</reference>
<dbReference type="OrthoDB" id="688570at2759"/>
<dbReference type="PaxDb" id="3880-AES67832"/>
<dbReference type="PANTHER" id="PTHR37733:SF1">
    <property type="entry name" value="SMAD_FHA DOMAIN-CONTAINING PROTEIN"/>
    <property type="match status" value="1"/>
</dbReference>
<evidence type="ECO:0000313" key="6">
    <source>
        <dbReference type="Proteomes" id="UP000265566"/>
    </source>
</evidence>
<reference evidence="4" key="3">
    <citation type="submission" date="2015-04" db="UniProtKB">
        <authorList>
            <consortium name="EnsemblPlants"/>
        </authorList>
    </citation>
    <scope>IDENTIFICATION</scope>
    <source>
        <strain evidence="4">cv. Jemalong A17</strain>
    </source>
</reference>
<dbReference type="SUPFAM" id="SSF49879">
    <property type="entry name" value="SMAD/FHA domain"/>
    <property type="match status" value="1"/>
</dbReference>
<evidence type="ECO:0000313" key="5">
    <source>
        <dbReference type="Proteomes" id="UP000002051"/>
    </source>
</evidence>
<evidence type="ECO:0000313" key="4">
    <source>
        <dbReference type="EnsemblPlants" id="AES67832"/>
    </source>
</evidence>
<dbReference type="AlphaFoldDB" id="G7IS52"/>
<dbReference type="EnsemblPlants" id="AES67832">
    <property type="protein sequence ID" value="AES67832"/>
    <property type="gene ID" value="MTR_2g099820"/>
</dbReference>
<dbReference type="CDD" id="cd22671">
    <property type="entry name" value="FHA_APTX-like"/>
    <property type="match status" value="1"/>
</dbReference>
<dbReference type="eggNOG" id="ENOG502RYC4">
    <property type="taxonomic scope" value="Eukaryota"/>
</dbReference>
<accession>G7IS52</accession>
<organism evidence="2 5">
    <name type="scientific">Medicago truncatula</name>
    <name type="common">Barrel medic</name>
    <name type="synonym">Medicago tribuloides</name>
    <dbReference type="NCBI Taxonomy" id="3880"/>
    <lineage>
        <taxon>Eukaryota</taxon>
        <taxon>Viridiplantae</taxon>
        <taxon>Streptophyta</taxon>
        <taxon>Embryophyta</taxon>
        <taxon>Tracheophyta</taxon>
        <taxon>Spermatophyta</taxon>
        <taxon>Magnoliopsida</taxon>
        <taxon>eudicotyledons</taxon>
        <taxon>Gunneridae</taxon>
        <taxon>Pentapetalae</taxon>
        <taxon>rosids</taxon>
        <taxon>fabids</taxon>
        <taxon>Fabales</taxon>
        <taxon>Fabaceae</taxon>
        <taxon>Papilionoideae</taxon>
        <taxon>50 kb inversion clade</taxon>
        <taxon>NPAAA clade</taxon>
        <taxon>Hologalegina</taxon>
        <taxon>IRL clade</taxon>
        <taxon>Trifolieae</taxon>
        <taxon>Medicago</taxon>
    </lineage>
</organism>
<dbReference type="Gene3D" id="2.60.200.20">
    <property type="match status" value="1"/>
</dbReference>
<feature type="compositionally biased region" description="Acidic residues" evidence="1">
    <location>
        <begin position="186"/>
        <end position="198"/>
    </location>
</feature>